<accession>A0ABX3MX11</accession>
<evidence type="ECO:0000313" key="3">
    <source>
        <dbReference type="Proteomes" id="UP000190787"/>
    </source>
</evidence>
<keyword evidence="3" id="KW-1185">Reference proteome</keyword>
<dbReference type="InterPro" id="IPR048354">
    <property type="entry name" value="TOD1_MUCI70_glycTrfase_dom"/>
</dbReference>
<evidence type="ECO:0000313" key="2">
    <source>
        <dbReference type="EMBL" id="OOY22669.1"/>
    </source>
</evidence>
<reference evidence="2 3" key="1">
    <citation type="submission" date="2016-11" db="EMBL/GenBank/DDBJ databases">
        <title>A multilocus sequence analysis scheme for characterization of bacteria in the genus Thioclava.</title>
        <authorList>
            <person name="Liu Y."/>
            <person name="Shao Z."/>
        </authorList>
    </citation>
    <scope>NUCLEOTIDE SEQUENCE [LARGE SCALE GENOMIC DNA]</scope>
    <source>
        <strain evidence="2 3">TAW-CT134</strain>
    </source>
</reference>
<dbReference type="EMBL" id="MPZV01000005">
    <property type="protein sequence ID" value="OOY22669.1"/>
    <property type="molecule type" value="Genomic_DNA"/>
</dbReference>
<sequence>MPKARGWTVRPLPEPARDLPSGDANRWCKMFAHEIFPEYGYSVYLDGNIRIVSDLKALRDEFIASHAAIGLFKHPTRSTIDEECTELCASPRFSPEEKAAMLAQLNRYRGDMPTGCGVPLSENSIIFRNHRATNLAPAMQLWWEEYRHNSKRDQLALPWVLQKVDLSVHRWDWSFRHPNPHFIRMPHFSGRSGGAFSVARYYLSMHRKTLRNRLKAR</sequence>
<name>A0ABX3MX11_9RHOB</name>
<organism evidence="2 3">
    <name type="scientific">Thioclava sediminum</name>
    <dbReference type="NCBI Taxonomy" id="1915319"/>
    <lineage>
        <taxon>Bacteria</taxon>
        <taxon>Pseudomonadati</taxon>
        <taxon>Pseudomonadota</taxon>
        <taxon>Alphaproteobacteria</taxon>
        <taxon>Rhodobacterales</taxon>
        <taxon>Paracoccaceae</taxon>
        <taxon>Thioclava</taxon>
    </lineage>
</organism>
<protein>
    <recommendedName>
        <fullName evidence="1">TOD1/MUCI70 glycosyltransferase-like domain-containing protein</fullName>
    </recommendedName>
</protein>
<evidence type="ECO:0000259" key="1">
    <source>
        <dbReference type="Pfam" id="PF04765"/>
    </source>
</evidence>
<dbReference type="Proteomes" id="UP000190787">
    <property type="component" value="Unassembled WGS sequence"/>
</dbReference>
<feature type="domain" description="TOD1/MUCI70 glycosyltransferase-like" evidence="1">
    <location>
        <begin position="28"/>
        <end position="165"/>
    </location>
</feature>
<dbReference type="Pfam" id="PF04765">
    <property type="entry name" value="TOD1_MUCI70"/>
    <property type="match status" value="1"/>
</dbReference>
<gene>
    <name evidence="2" type="ORF">BMI91_18635</name>
</gene>
<proteinExistence type="predicted"/>
<comment type="caution">
    <text evidence="2">The sequence shown here is derived from an EMBL/GenBank/DDBJ whole genome shotgun (WGS) entry which is preliminary data.</text>
</comment>